<name>A0ABR4H5L1_9EURO</name>
<dbReference type="PANTHER" id="PTHR43004:SF21">
    <property type="entry name" value="FAD-BINDING DOMAIN-CONTAINING PROTEIN-RELATED"/>
    <property type="match status" value="1"/>
</dbReference>
<organism evidence="5 6">
    <name type="scientific">Aspergillus granulosus</name>
    <dbReference type="NCBI Taxonomy" id="176169"/>
    <lineage>
        <taxon>Eukaryota</taxon>
        <taxon>Fungi</taxon>
        <taxon>Dikarya</taxon>
        <taxon>Ascomycota</taxon>
        <taxon>Pezizomycotina</taxon>
        <taxon>Eurotiomycetes</taxon>
        <taxon>Eurotiomycetidae</taxon>
        <taxon>Eurotiales</taxon>
        <taxon>Aspergillaceae</taxon>
        <taxon>Aspergillus</taxon>
        <taxon>Aspergillus subgen. Nidulantes</taxon>
    </lineage>
</organism>
<dbReference type="Proteomes" id="UP001610334">
    <property type="component" value="Unassembled WGS sequence"/>
</dbReference>
<dbReference type="Pfam" id="PF01494">
    <property type="entry name" value="FAD_binding_3"/>
    <property type="match status" value="1"/>
</dbReference>
<evidence type="ECO:0000313" key="5">
    <source>
        <dbReference type="EMBL" id="KAL2810742.1"/>
    </source>
</evidence>
<dbReference type="PRINTS" id="PR00420">
    <property type="entry name" value="RNGMNOXGNASE"/>
</dbReference>
<evidence type="ECO:0000313" key="6">
    <source>
        <dbReference type="Proteomes" id="UP001610334"/>
    </source>
</evidence>
<dbReference type="Pfam" id="PF21274">
    <property type="entry name" value="Rng_hyd_C"/>
    <property type="match status" value="1"/>
</dbReference>
<gene>
    <name evidence="5" type="ORF">BJX63DRAFT_444495</name>
</gene>
<dbReference type="InterPro" id="IPR050641">
    <property type="entry name" value="RIFMO-like"/>
</dbReference>
<evidence type="ECO:0000259" key="4">
    <source>
        <dbReference type="Pfam" id="PF01494"/>
    </source>
</evidence>
<comment type="caution">
    <text evidence="5">The sequence shown here is derived from an EMBL/GenBank/DDBJ whole genome shotgun (WGS) entry which is preliminary data.</text>
</comment>
<dbReference type="PANTHER" id="PTHR43004">
    <property type="entry name" value="TRK SYSTEM POTASSIUM UPTAKE PROTEIN"/>
    <property type="match status" value="1"/>
</dbReference>
<sequence>METLPNNQVLISGGGPVGLILALVLAHHGVRSILLERNVETTRFPKMDLTLACSMEIFRHLGIADAIRARGVATSEPFIVRFSSGLSGGRSLSSWDLPSVDAYRERIASNNDGSMPCEPWQRIPGNEMESVLRELCDESPLVEPRYGWKVAGVVEHEGNVAVTTLQPSGETSTINCSYLVGCDGASSIVRTSLEIRLDGGPLASAANLVHFKSRDLSKLHHQGNFWHMFFPSDPTTRKNSLGGAIIAQDAAAVWTVHDYLSPGTEPEQIETETDARDCIMRILGGMGAPHTIVIDEILAQSTFKPTVATATAWSGPHRRVFLAGDAAHQTVPSGGYGMNLGIMDAWDLGWKLAARIQGWGGIEILASYEAERRPVAELMQHWGKVHAMKLMGLPGSVELDPTVINEADERGDALRAKIHEYLQTNDDHNQSIGLELGHRYQSGICVVSPWDDSAPPFDHREYIPTTYPGARAPHVILSDGGSILDYFGPGFTLVVFVEAAAASAAWFETAAKQSGIPLKVVFLMEEKRASEIWEAGLVLVRPDGHVSWRGDSLADAPQAAAVLSQASGHGVGTLGI</sequence>
<keyword evidence="6" id="KW-1185">Reference proteome</keyword>
<evidence type="ECO:0000256" key="2">
    <source>
        <dbReference type="ARBA" id="ARBA00022827"/>
    </source>
</evidence>
<protein>
    <submittedName>
        <fullName evidence="5">Monooxygenase</fullName>
    </submittedName>
</protein>
<keyword evidence="5" id="KW-0503">Monooxygenase</keyword>
<keyword evidence="3" id="KW-0560">Oxidoreductase</keyword>
<reference evidence="5 6" key="1">
    <citation type="submission" date="2024-07" db="EMBL/GenBank/DDBJ databases">
        <title>Section-level genome sequencing and comparative genomics of Aspergillus sections Usti and Cavernicolus.</title>
        <authorList>
            <consortium name="Lawrence Berkeley National Laboratory"/>
            <person name="Nybo J.L."/>
            <person name="Vesth T.C."/>
            <person name="Theobald S."/>
            <person name="Frisvad J.C."/>
            <person name="Larsen T.O."/>
            <person name="Kjaerboelling I."/>
            <person name="Rothschild-Mancinelli K."/>
            <person name="Lyhne E.K."/>
            <person name="Kogle M.E."/>
            <person name="Barry K."/>
            <person name="Clum A."/>
            <person name="Na H."/>
            <person name="Ledsgaard L."/>
            <person name="Lin J."/>
            <person name="Lipzen A."/>
            <person name="Kuo A."/>
            <person name="Riley R."/>
            <person name="Mondo S."/>
            <person name="Labutti K."/>
            <person name="Haridas S."/>
            <person name="Pangalinan J."/>
            <person name="Salamov A.A."/>
            <person name="Simmons B.A."/>
            <person name="Magnuson J.K."/>
            <person name="Chen J."/>
            <person name="Drula E."/>
            <person name="Henrissat B."/>
            <person name="Wiebenga A."/>
            <person name="Lubbers R.J."/>
            <person name="Gomes A.C."/>
            <person name="Makela M.R."/>
            <person name="Stajich J."/>
            <person name="Grigoriev I.V."/>
            <person name="Mortensen U.H."/>
            <person name="De Vries R.P."/>
            <person name="Baker S.E."/>
            <person name="Andersen M.R."/>
        </authorList>
    </citation>
    <scope>NUCLEOTIDE SEQUENCE [LARGE SCALE GENOMIC DNA]</scope>
    <source>
        <strain evidence="5 6">CBS 588.65</strain>
    </source>
</reference>
<accession>A0ABR4H5L1</accession>
<feature type="domain" description="FAD-binding" evidence="4">
    <location>
        <begin position="8"/>
        <end position="379"/>
    </location>
</feature>
<evidence type="ECO:0000256" key="1">
    <source>
        <dbReference type="ARBA" id="ARBA00022630"/>
    </source>
</evidence>
<dbReference type="Gene3D" id="3.50.50.60">
    <property type="entry name" value="FAD/NAD(P)-binding domain"/>
    <property type="match status" value="1"/>
</dbReference>
<keyword evidence="1" id="KW-0285">Flavoprotein</keyword>
<proteinExistence type="predicted"/>
<dbReference type="InterPro" id="IPR002938">
    <property type="entry name" value="FAD-bd"/>
</dbReference>
<dbReference type="Gene3D" id="3.30.9.10">
    <property type="entry name" value="D-Amino Acid Oxidase, subunit A, domain 2"/>
    <property type="match status" value="1"/>
</dbReference>
<dbReference type="EMBL" id="JBFXLT010000067">
    <property type="protein sequence ID" value="KAL2810742.1"/>
    <property type="molecule type" value="Genomic_DNA"/>
</dbReference>
<dbReference type="GO" id="GO:0004497">
    <property type="term" value="F:monooxygenase activity"/>
    <property type="evidence" value="ECO:0007669"/>
    <property type="project" value="UniProtKB-KW"/>
</dbReference>
<evidence type="ECO:0000256" key="3">
    <source>
        <dbReference type="ARBA" id="ARBA00023002"/>
    </source>
</evidence>
<dbReference type="InterPro" id="IPR036188">
    <property type="entry name" value="FAD/NAD-bd_sf"/>
</dbReference>
<keyword evidence="2" id="KW-0274">FAD</keyword>
<dbReference type="Gene3D" id="3.40.30.120">
    <property type="match status" value="1"/>
</dbReference>
<dbReference type="SUPFAM" id="SSF51905">
    <property type="entry name" value="FAD/NAD(P)-binding domain"/>
    <property type="match status" value="1"/>
</dbReference>